<reference evidence="1" key="1">
    <citation type="submission" date="2020-08" db="EMBL/GenBank/DDBJ databases">
        <title>Multicomponent nature underlies the extraordinary mechanical properties of spider dragline silk.</title>
        <authorList>
            <person name="Kono N."/>
            <person name="Nakamura H."/>
            <person name="Mori M."/>
            <person name="Yoshida Y."/>
            <person name="Ohtoshi R."/>
            <person name="Malay A.D."/>
            <person name="Moran D.A.P."/>
            <person name="Tomita M."/>
            <person name="Numata K."/>
            <person name="Arakawa K."/>
        </authorList>
    </citation>
    <scope>NUCLEOTIDE SEQUENCE</scope>
</reference>
<proteinExistence type="predicted"/>
<dbReference type="Gene3D" id="3.30.420.10">
    <property type="entry name" value="Ribonuclease H-like superfamily/Ribonuclease H"/>
    <property type="match status" value="1"/>
</dbReference>
<sequence>MWTSSQWACVMFPDGSIFSLLSVSGRTYIYRQSGTRYLEDNIIDRDHFGGAGLLFFCGIILGSRTDLHVQIGPMKGQSYWQIFLEQLVCLGVTWEPQSEDISRME</sequence>
<accession>A0A8X6Q620</accession>
<dbReference type="InterPro" id="IPR036397">
    <property type="entry name" value="RNaseH_sf"/>
</dbReference>
<comment type="caution">
    <text evidence="1">The sequence shown here is derived from an EMBL/GenBank/DDBJ whole genome shotgun (WGS) entry which is preliminary data.</text>
</comment>
<evidence type="ECO:0000313" key="1">
    <source>
        <dbReference type="EMBL" id="GFT97456.1"/>
    </source>
</evidence>
<evidence type="ECO:0000313" key="2">
    <source>
        <dbReference type="Proteomes" id="UP000887013"/>
    </source>
</evidence>
<gene>
    <name evidence="1" type="primary">X975_26771</name>
    <name evidence="1" type="ORF">NPIL_600151</name>
</gene>
<keyword evidence="2" id="KW-1185">Reference proteome</keyword>
<dbReference type="Proteomes" id="UP000887013">
    <property type="component" value="Unassembled WGS sequence"/>
</dbReference>
<dbReference type="OrthoDB" id="25402at2759"/>
<protein>
    <submittedName>
        <fullName evidence="1">Transposable element Tcb1 transposase</fullName>
    </submittedName>
</protein>
<dbReference type="EMBL" id="BMAW01075525">
    <property type="protein sequence ID" value="GFT97456.1"/>
    <property type="molecule type" value="Genomic_DNA"/>
</dbReference>
<dbReference type="GO" id="GO:0003676">
    <property type="term" value="F:nucleic acid binding"/>
    <property type="evidence" value="ECO:0007669"/>
    <property type="project" value="InterPro"/>
</dbReference>
<organism evidence="1 2">
    <name type="scientific">Nephila pilipes</name>
    <name type="common">Giant wood spider</name>
    <name type="synonym">Nephila maculata</name>
    <dbReference type="NCBI Taxonomy" id="299642"/>
    <lineage>
        <taxon>Eukaryota</taxon>
        <taxon>Metazoa</taxon>
        <taxon>Ecdysozoa</taxon>
        <taxon>Arthropoda</taxon>
        <taxon>Chelicerata</taxon>
        <taxon>Arachnida</taxon>
        <taxon>Araneae</taxon>
        <taxon>Araneomorphae</taxon>
        <taxon>Entelegynae</taxon>
        <taxon>Araneoidea</taxon>
        <taxon>Nephilidae</taxon>
        <taxon>Nephila</taxon>
    </lineage>
</organism>
<name>A0A8X6Q620_NEPPI</name>
<dbReference type="AlphaFoldDB" id="A0A8X6Q620"/>